<keyword evidence="2" id="KW-1185">Reference proteome</keyword>
<dbReference type="InParanoid" id="G2WV38"/>
<reference evidence="1 2" key="1">
    <citation type="submission" date="2008-03" db="EMBL/GenBank/DDBJ databases">
        <title>The Genome Sequence of Verticillium dahliae VdLs.17.</title>
        <authorList>
            <consortium name="The Broad Institute Genome Sequencing Platform"/>
            <person name="Ma L.-J.J."/>
            <person name="Klosterman S.J."/>
            <person name="Subbarao K."/>
            <person name="Dobinson K."/>
            <person name="Veronese P."/>
            <person name="Kang S."/>
            <person name="Gold S.E."/>
            <person name="Young S."/>
            <person name="Jaffe D."/>
            <person name="Gnerre S."/>
            <person name="Berlin A."/>
            <person name="Heiman D."/>
            <person name="Hepburn T."/>
            <person name="Sykes S."/>
            <person name="Alvarado L."/>
            <person name="Kodira C.D."/>
            <person name="Lander E."/>
            <person name="Galagan J."/>
            <person name="Nusbaum C."/>
            <person name="Birren B."/>
        </authorList>
    </citation>
    <scope>NUCLEOTIDE SEQUENCE [LARGE SCALE GENOMIC DNA]</scope>
    <source>
        <strain evidence="2">VdLs.17 / ATCC MYA-4575 / FGSC 10137</strain>
    </source>
</reference>
<sequence>MAATVGLEDDLEMECSKIATTFEEILGLITYSPTSNGLQSRYKDLEIRDRFRRPSGKFRPSSVIVGISQYVECQAALRSPRAGGRSEAKGYEKRIYKDCGGPSRLQRASIQMYFDPRPIFYVPSDLAEDLFTLL</sequence>
<organism evidence="1 2">
    <name type="scientific">Verticillium dahliae (strain VdLs.17 / ATCC MYA-4575 / FGSC 10137)</name>
    <name type="common">Verticillium wilt</name>
    <dbReference type="NCBI Taxonomy" id="498257"/>
    <lineage>
        <taxon>Eukaryota</taxon>
        <taxon>Fungi</taxon>
        <taxon>Dikarya</taxon>
        <taxon>Ascomycota</taxon>
        <taxon>Pezizomycotina</taxon>
        <taxon>Sordariomycetes</taxon>
        <taxon>Hypocreomycetidae</taxon>
        <taxon>Glomerellales</taxon>
        <taxon>Plectosphaerellaceae</taxon>
        <taxon>Verticillium</taxon>
    </lineage>
</organism>
<dbReference type="AlphaFoldDB" id="G2WV38"/>
<dbReference type="EMBL" id="DS572697">
    <property type="protein sequence ID" value="EGY20163.1"/>
    <property type="molecule type" value="Genomic_DNA"/>
</dbReference>
<gene>
    <name evidence="1" type="ORF">VDAG_02179</name>
</gene>
<dbReference type="GeneID" id="20703642"/>
<dbReference type="Proteomes" id="UP000001611">
    <property type="component" value="Chromosome 7"/>
</dbReference>
<evidence type="ECO:0000313" key="1">
    <source>
        <dbReference type="EMBL" id="EGY20163.1"/>
    </source>
</evidence>
<protein>
    <submittedName>
        <fullName evidence="1">Uncharacterized protein</fullName>
    </submittedName>
</protein>
<evidence type="ECO:0000313" key="2">
    <source>
        <dbReference type="Proteomes" id="UP000001611"/>
    </source>
</evidence>
<accession>G2WV38</accession>
<dbReference type="KEGG" id="vda:VDAG_02179"/>
<name>G2WV38_VERDV</name>
<proteinExistence type="predicted"/>
<dbReference type="RefSeq" id="XP_009656503.1">
    <property type="nucleotide sequence ID" value="XM_009658208.1"/>
</dbReference>
<dbReference type="HOGENOM" id="CLU_1897800_0_0_1"/>